<feature type="region of interest" description="Disordered" evidence="1">
    <location>
        <begin position="84"/>
        <end position="105"/>
    </location>
</feature>
<evidence type="ECO:0000256" key="1">
    <source>
        <dbReference type="SAM" id="MobiDB-lite"/>
    </source>
</evidence>
<dbReference type="OrthoDB" id="894186at2"/>
<accession>A0A3M9N047</accession>
<evidence type="ECO:0000313" key="3">
    <source>
        <dbReference type="EMBL" id="RNI31144.1"/>
    </source>
</evidence>
<feature type="chain" id="PRO_5018261883" evidence="2">
    <location>
        <begin position="21"/>
        <end position="129"/>
    </location>
</feature>
<dbReference type="Proteomes" id="UP000272117">
    <property type="component" value="Unassembled WGS sequence"/>
</dbReference>
<dbReference type="EMBL" id="RJJD01000001">
    <property type="protein sequence ID" value="RNI31144.1"/>
    <property type="molecule type" value="Genomic_DNA"/>
</dbReference>
<dbReference type="RefSeq" id="WP_123125047.1">
    <property type="nucleotide sequence ID" value="NZ_RJJD01000001.1"/>
</dbReference>
<proteinExistence type="predicted"/>
<sequence>MEKKIVGMFVLIFWAGAAFAQTSPDSTKTSESPGLLPPLSSPQREGKFGHKFELPRQNKGESFWNRREPQDLAREEVTPFYSNMPMAKFQNKQEPMPSVKADESSTKYHLLKKRYKVLPLPNTPEKPAQ</sequence>
<organism evidence="3 4">
    <name type="scientific">Rufibacter latericius</name>
    <dbReference type="NCBI Taxonomy" id="2487040"/>
    <lineage>
        <taxon>Bacteria</taxon>
        <taxon>Pseudomonadati</taxon>
        <taxon>Bacteroidota</taxon>
        <taxon>Cytophagia</taxon>
        <taxon>Cytophagales</taxon>
        <taxon>Hymenobacteraceae</taxon>
        <taxon>Rufibacter</taxon>
    </lineage>
</organism>
<comment type="caution">
    <text evidence="3">The sequence shown here is derived from an EMBL/GenBank/DDBJ whole genome shotgun (WGS) entry which is preliminary data.</text>
</comment>
<evidence type="ECO:0000256" key="2">
    <source>
        <dbReference type="SAM" id="SignalP"/>
    </source>
</evidence>
<dbReference type="AlphaFoldDB" id="A0A3M9N047"/>
<feature type="signal peptide" evidence="2">
    <location>
        <begin position="1"/>
        <end position="20"/>
    </location>
</feature>
<gene>
    <name evidence="3" type="ORF">EFB08_00995</name>
</gene>
<protein>
    <submittedName>
        <fullName evidence="3">Uncharacterized protein</fullName>
    </submittedName>
</protein>
<reference evidence="3 4" key="1">
    <citation type="submission" date="2018-11" db="EMBL/GenBank/DDBJ databases">
        <title>Rufibacter latericius sp. nov., isolated from water in Baiyang Lake.</title>
        <authorList>
            <person name="Yang Y."/>
        </authorList>
    </citation>
    <scope>NUCLEOTIDE SEQUENCE [LARGE SCALE GENOMIC DNA]</scope>
    <source>
        <strain evidence="3 4">R-22-1c-1</strain>
    </source>
</reference>
<feature type="region of interest" description="Disordered" evidence="1">
    <location>
        <begin position="23"/>
        <end position="70"/>
    </location>
</feature>
<evidence type="ECO:0000313" key="4">
    <source>
        <dbReference type="Proteomes" id="UP000272117"/>
    </source>
</evidence>
<keyword evidence="4" id="KW-1185">Reference proteome</keyword>
<feature type="compositionally biased region" description="Basic and acidic residues" evidence="1">
    <location>
        <begin position="44"/>
        <end position="70"/>
    </location>
</feature>
<keyword evidence="2" id="KW-0732">Signal</keyword>
<name>A0A3M9N047_9BACT</name>